<dbReference type="InterPro" id="IPR002180">
    <property type="entry name" value="LS/RS"/>
</dbReference>
<comment type="similarity">
    <text evidence="3">Belongs to the DMRL synthase family.</text>
</comment>
<keyword evidence="6" id="KW-0686">Riboflavin biosynthesis</keyword>
<evidence type="ECO:0000256" key="3">
    <source>
        <dbReference type="ARBA" id="ARBA00007424"/>
    </source>
</evidence>
<dbReference type="GO" id="GO:0009349">
    <property type="term" value="C:riboflavin synthase complex"/>
    <property type="evidence" value="ECO:0007669"/>
    <property type="project" value="InterPro"/>
</dbReference>
<comment type="pathway">
    <text evidence="2">Cofactor biosynthesis; riboflavin biosynthesis; riboflavin from 2-hydroxy-3-oxobutyl phosphate and 5-amino-6-(D-ribitylamino)uracil: step 2/2.</text>
</comment>
<reference evidence="8" key="1">
    <citation type="submission" date="2020-05" db="EMBL/GenBank/DDBJ databases">
        <authorList>
            <person name="Chiriac C."/>
            <person name="Salcher M."/>
            <person name="Ghai R."/>
            <person name="Kavagutti S V."/>
        </authorList>
    </citation>
    <scope>NUCLEOTIDE SEQUENCE</scope>
</reference>
<evidence type="ECO:0000256" key="5">
    <source>
        <dbReference type="ARBA" id="ARBA00013950"/>
    </source>
</evidence>
<gene>
    <name evidence="8" type="ORF">UFOPK2958_00347</name>
</gene>
<evidence type="ECO:0000256" key="7">
    <source>
        <dbReference type="ARBA" id="ARBA00022679"/>
    </source>
</evidence>
<dbReference type="Pfam" id="PF00885">
    <property type="entry name" value="DMRL_synthase"/>
    <property type="match status" value="1"/>
</dbReference>
<dbReference type="SUPFAM" id="SSF52121">
    <property type="entry name" value="Lumazine synthase"/>
    <property type="match status" value="1"/>
</dbReference>
<organism evidence="8">
    <name type="scientific">freshwater metagenome</name>
    <dbReference type="NCBI Taxonomy" id="449393"/>
    <lineage>
        <taxon>unclassified sequences</taxon>
        <taxon>metagenomes</taxon>
        <taxon>ecological metagenomes</taxon>
    </lineage>
</organism>
<dbReference type="EMBL" id="CAFAAB010000024">
    <property type="protein sequence ID" value="CAB4778299.1"/>
    <property type="molecule type" value="Genomic_DNA"/>
</dbReference>
<keyword evidence="7" id="KW-0808">Transferase</keyword>
<evidence type="ECO:0000256" key="2">
    <source>
        <dbReference type="ARBA" id="ARBA00004887"/>
    </source>
</evidence>
<dbReference type="Gene3D" id="3.40.50.960">
    <property type="entry name" value="Lumazine/riboflavin synthase"/>
    <property type="match status" value="1"/>
</dbReference>
<dbReference type="GO" id="GO:0004746">
    <property type="term" value="F:riboflavin synthase activity"/>
    <property type="evidence" value="ECO:0007669"/>
    <property type="project" value="UniProtKB-EC"/>
</dbReference>
<evidence type="ECO:0000256" key="4">
    <source>
        <dbReference type="ARBA" id="ARBA00012827"/>
    </source>
</evidence>
<dbReference type="GO" id="GO:0009231">
    <property type="term" value="P:riboflavin biosynthetic process"/>
    <property type="evidence" value="ECO:0007669"/>
    <property type="project" value="UniProtKB-UniPathway"/>
</dbReference>
<dbReference type="UniPathway" id="UPA00275">
    <property type="reaction ID" value="UER00405"/>
</dbReference>
<dbReference type="InterPro" id="IPR036467">
    <property type="entry name" value="LS/RS_sf"/>
</dbReference>
<dbReference type="NCBIfam" id="TIGR01506">
    <property type="entry name" value="ribC_arch"/>
    <property type="match status" value="1"/>
</dbReference>
<evidence type="ECO:0000313" key="8">
    <source>
        <dbReference type="EMBL" id="CAB4778299.1"/>
    </source>
</evidence>
<evidence type="ECO:0000256" key="1">
    <source>
        <dbReference type="ARBA" id="ARBA00000968"/>
    </source>
</evidence>
<dbReference type="EC" id="2.5.1.9" evidence="4"/>
<name>A0A6J6W3G5_9ZZZZ</name>
<accession>A0A6J6W3G5</accession>
<sequence length="167" mass="17961">MSKKDKSTKVVKIGVVDTMFARYNMGGAALAELAECPGYGEKFVTIAKTVPGFKDLAVAAKNLIEKDGCSIVVALGMPGSAAVDKQCAHEAAMGIMQAQLLTSTPILEVFVHEDEASDPKVLAMVFENRSRDHARNAYWMLFEPEQLSQRAGQGIRQGFGNAGPLEL</sequence>
<protein>
    <recommendedName>
        <fullName evidence="5">Riboflavin synthase</fullName>
        <ecNumber evidence="4">2.5.1.9</ecNumber>
    </recommendedName>
</protein>
<dbReference type="AlphaFoldDB" id="A0A6J6W3G5"/>
<evidence type="ECO:0000256" key="6">
    <source>
        <dbReference type="ARBA" id="ARBA00022619"/>
    </source>
</evidence>
<comment type="catalytic activity">
    <reaction evidence="1">
        <text>2 6,7-dimethyl-8-(1-D-ribityl)lumazine + H(+) = 5-amino-6-(D-ribitylamino)uracil + riboflavin</text>
        <dbReference type="Rhea" id="RHEA:20772"/>
        <dbReference type="ChEBI" id="CHEBI:15378"/>
        <dbReference type="ChEBI" id="CHEBI:15934"/>
        <dbReference type="ChEBI" id="CHEBI:57986"/>
        <dbReference type="ChEBI" id="CHEBI:58201"/>
        <dbReference type="EC" id="2.5.1.9"/>
    </reaction>
</comment>
<dbReference type="InterPro" id="IPR006399">
    <property type="entry name" value="Ribfl_synth_arc"/>
</dbReference>
<proteinExistence type="inferred from homology"/>